<dbReference type="CDD" id="cd06558">
    <property type="entry name" value="crotonase-like"/>
    <property type="match status" value="1"/>
</dbReference>
<dbReference type="GO" id="GO:0003824">
    <property type="term" value="F:catalytic activity"/>
    <property type="evidence" value="ECO:0007669"/>
    <property type="project" value="UniProtKB-ARBA"/>
</dbReference>
<dbReference type="PANTHER" id="PTHR43802">
    <property type="entry name" value="ENOYL-COA HYDRATASE"/>
    <property type="match status" value="1"/>
</dbReference>
<dbReference type="Gene3D" id="1.10.287.2460">
    <property type="match status" value="1"/>
</dbReference>
<dbReference type="InterPro" id="IPR029045">
    <property type="entry name" value="ClpP/crotonase-like_dom_sf"/>
</dbReference>
<accession>A0A5C8PJB0</accession>
<organism evidence="2 3">
    <name type="scientific">Vineibacter terrae</name>
    <dbReference type="NCBI Taxonomy" id="2586908"/>
    <lineage>
        <taxon>Bacteria</taxon>
        <taxon>Pseudomonadati</taxon>
        <taxon>Pseudomonadota</taxon>
        <taxon>Alphaproteobacteria</taxon>
        <taxon>Hyphomicrobiales</taxon>
        <taxon>Vineibacter</taxon>
    </lineage>
</organism>
<comment type="similarity">
    <text evidence="1">Belongs to the enoyl-CoA hydratase/isomerase family.</text>
</comment>
<dbReference type="InterPro" id="IPR001753">
    <property type="entry name" value="Enoyl-CoA_hydra/iso"/>
</dbReference>
<name>A0A5C8PJB0_9HYPH</name>
<dbReference type="AlphaFoldDB" id="A0A5C8PJB0"/>
<dbReference type="Pfam" id="PF00378">
    <property type="entry name" value="ECH_1"/>
    <property type="match status" value="1"/>
</dbReference>
<evidence type="ECO:0000313" key="3">
    <source>
        <dbReference type="Proteomes" id="UP000321638"/>
    </source>
</evidence>
<dbReference type="OrthoDB" id="5730382at2"/>
<dbReference type="PANTHER" id="PTHR43802:SF1">
    <property type="entry name" value="IP11341P-RELATED"/>
    <property type="match status" value="1"/>
</dbReference>
<sequence length="258" mass="26585">MTFADGNILASRRVPVTTIIINRTEVRNALDVKTARGLAGAFQLADADEEIRAVVVTGAGGAFCTGADLQELAATGAFFPWAGNDDGLLAAPLSKPVIAAIEGSASAEGLGVALFCDIRIVDDSASFSAASRQWGCPIGDGATVRLPRLVGQGRALDMLITGRVVGADEALAMGLASRKVARGTTRAEAEKLAHQVAGLPQAALLADRCSAYESFTLDGAAAIAREVQRARATFGPEAQAGIRRASQRATGGIRLLRA</sequence>
<dbReference type="Gene3D" id="3.90.226.10">
    <property type="entry name" value="2-enoyl-CoA Hydratase, Chain A, domain 1"/>
    <property type="match status" value="1"/>
</dbReference>
<dbReference type="Proteomes" id="UP000321638">
    <property type="component" value="Unassembled WGS sequence"/>
</dbReference>
<dbReference type="SUPFAM" id="SSF52096">
    <property type="entry name" value="ClpP/crotonase"/>
    <property type="match status" value="1"/>
</dbReference>
<dbReference type="EMBL" id="VDUZ01000022">
    <property type="protein sequence ID" value="TXL73901.1"/>
    <property type="molecule type" value="Genomic_DNA"/>
</dbReference>
<gene>
    <name evidence="2" type="ORF">FHP25_19720</name>
</gene>
<keyword evidence="3" id="KW-1185">Reference proteome</keyword>
<comment type="caution">
    <text evidence="2">The sequence shown here is derived from an EMBL/GenBank/DDBJ whole genome shotgun (WGS) entry which is preliminary data.</text>
</comment>
<evidence type="ECO:0000256" key="1">
    <source>
        <dbReference type="ARBA" id="ARBA00005254"/>
    </source>
</evidence>
<evidence type="ECO:0000313" key="2">
    <source>
        <dbReference type="EMBL" id="TXL73901.1"/>
    </source>
</evidence>
<protein>
    <submittedName>
        <fullName evidence="2">Enoyl-CoA hydratase</fullName>
    </submittedName>
</protein>
<reference evidence="2 3" key="1">
    <citation type="submission" date="2019-06" db="EMBL/GenBank/DDBJ databases">
        <title>New taxonomy in bacterial strain CC-CFT640, isolated from vineyard.</title>
        <authorList>
            <person name="Lin S.-Y."/>
            <person name="Tsai C.-F."/>
            <person name="Young C.-C."/>
        </authorList>
    </citation>
    <scope>NUCLEOTIDE SEQUENCE [LARGE SCALE GENOMIC DNA]</scope>
    <source>
        <strain evidence="2 3">CC-CFT640</strain>
    </source>
</reference>
<proteinExistence type="inferred from homology"/>